<organism evidence="2 3">
    <name type="scientific">Scleroderma citrinum Foug A</name>
    <dbReference type="NCBI Taxonomy" id="1036808"/>
    <lineage>
        <taxon>Eukaryota</taxon>
        <taxon>Fungi</taxon>
        <taxon>Dikarya</taxon>
        <taxon>Basidiomycota</taxon>
        <taxon>Agaricomycotina</taxon>
        <taxon>Agaricomycetes</taxon>
        <taxon>Agaricomycetidae</taxon>
        <taxon>Boletales</taxon>
        <taxon>Sclerodermatineae</taxon>
        <taxon>Sclerodermataceae</taxon>
        <taxon>Scleroderma</taxon>
    </lineage>
</organism>
<evidence type="ECO:0000313" key="3">
    <source>
        <dbReference type="Proteomes" id="UP000053989"/>
    </source>
</evidence>
<reference evidence="2 3" key="1">
    <citation type="submission" date="2014-04" db="EMBL/GenBank/DDBJ databases">
        <authorList>
            <consortium name="DOE Joint Genome Institute"/>
            <person name="Kuo A."/>
            <person name="Kohler A."/>
            <person name="Nagy L.G."/>
            <person name="Floudas D."/>
            <person name="Copeland A."/>
            <person name="Barry K.W."/>
            <person name="Cichocki N."/>
            <person name="Veneault-Fourrey C."/>
            <person name="LaButti K."/>
            <person name="Lindquist E.A."/>
            <person name="Lipzen A."/>
            <person name="Lundell T."/>
            <person name="Morin E."/>
            <person name="Murat C."/>
            <person name="Sun H."/>
            <person name="Tunlid A."/>
            <person name="Henrissat B."/>
            <person name="Grigoriev I.V."/>
            <person name="Hibbett D.S."/>
            <person name="Martin F."/>
            <person name="Nordberg H.P."/>
            <person name="Cantor M.N."/>
            <person name="Hua S.X."/>
        </authorList>
    </citation>
    <scope>NUCLEOTIDE SEQUENCE [LARGE SCALE GENOMIC DNA]</scope>
    <source>
        <strain evidence="2 3">Foug A</strain>
    </source>
</reference>
<proteinExistence type="predicted"/>
<dbReference type="Proteomes" id="UP000053989">
    <property type="component" value="Unassembled WGS sequence"/>
</dbReference>
<reference evidence="3" key="2">
    <citation type="submission" date="2015-01" db="EMBL/GenBank/DDBJ databases">
        <title>Evolutionary Origins and Diversification of the Mycorrhizal Mutualists.</title>
        <authorList>
            <consortium name="DOE Joint Genome Institute"/>
            <consortium name="Mycorrhizal Genomics Consortium"/>
            <person name="Kohler A."/>
            <person name="Kuo A."/>
            <person name="Nagy L.G."/>
            <person name="Floudas D."/>
            <person name="Copeland A."/>
            <person name="Barry K.W."/>
            <person name="Cichocki N."/>
            <person name="Veneault-Fourrey C."/>
            <person name="LaButti K."/>
            <person name="Lindquist E.A."/>
            <person name="Lipzen A."/>
            <person name="Lundell T."/>
            <person name="Morin E."/>
            <person name="Murat C."/>
            <person name="Riley R."/>
            <person name="Ohm R."/>
            <person name="Sun H."/>
            <person name="Tunlid A."/>
            <person name="Henrissat B."/>
            <person name="Grigoriev I.V."/>
            <person name="Hibbett D.S."/>
            <person name="Martin F."/>
        </authorList>
    </citation>
    <scope>NUCLEOTIDE SEQUENCE [LARGE SCALE GENOMIC DNA]</scope>
    <source>
        <strain evidence="3">Foug A</strain>
    </source>
</reference>
<dbReference type="InParanoid" id="A0A0C3DIG5"/>
<dbReference type="HOGENOM" id="CLU_084280_4_1_1"/>
<accession>A0A0C3DIG5</accession>
<dbReference type="Pfam" id="PF20236">
    <property type="entry name" value="DUF6593"/>
    <property type="match status" value="1"/>
</dbReference>
<dbReference type="EMBL" id="KN822126">
    <property type="protein sequence ID" value="KIM55866.1"/>
    <property type="molecule type" value="Genomic_DNA"/>
</dbReference>
<sequence>MKLVFSDDFVRHAIIGDERGNVIYQVTTPREALGTPRKSTVWKAIQPVQLPATSGSTSHGSDEASINIDTSNLGHVRELEQRLEHQGFKRLGGIEWHVFSPSKLWMFGGTSGAGDLSGEGIGSNEFIPAKGGLRRERAFKGPDGNTYHWELGYFECTLYRDDGTSNHTPIAKYHRRRNFWLPFIQTQDKGYLEINATLQPSMGIDKKSTDSFYAFESDIADGATVKSVAAASSVADIEPLIRSQSSELDGDMLDLLVFTYIYVEKLRKDREQVMHPKDPWTVWGMIHA</sequence>
<name>A0A0C3DIG5_9AGAM</name>
<dbReference type="AlphaFoldDB" id="A0A0C3DIG5"/>
<dbReference type="OrthoDB" id="3360976at2759"/>
<evidence type="ECO:0000259" key="1">
    <source>
        <dbReference type="Pfam" id="PF20236"/>
    </source>
</evidence>
<dbReference type="InterPro" id="IPR046528">
    <property type="entry name" value="DUF6593"/>
</dbReference>
<keyword evidence="3" id="KW-1185">Reference proteome</keyword>
<evidence type="ECO:0000313" key="2">
    <source>
        <dbReference type="EMBL" id="KIM55866.1"/>
    </source>
</evidence>
<gene>
    <name evidence="2" type="ORF">SCLCIDRAFT_1220847</name>
</gene>
<protein>
    <recommendedName>
        <fullName evidence="1">DUF6593 domain-containing protein</fullName>
    </recommendedName>
</protein>
<feature type="domain" description="DUF6593" evidence="1">
    <location>
        <begin position="13"/>
        <end position="195"/>
    </location>
</feature>